<keyword evidence="1" id="KW-0808">Transferase</keyword>
<evidence type="ECO:0000256" key="1">
    <source>
        <dbReference type="ARBA" id="ARBA00022679"/>
    </source>
</evidence>
<dbReference type="Gene3D" id="3.40.630.30">
    <property type="match status" value="1"/>
</dbReference>
<name>A0A176K1I6_9BACT</name>
<dbReference type="PATRIC" id="fig|1453497.3.peg.1690"/>
<evidence type="ECO:0000313" key="4">
    <source>
        <dbReference type="EMBL" id="OAA31012.1"/>
    </source>
</evidence>
<dbReference type="OrthoDB" id="139691at2"/>
<gene>
    <name evidence="4" type="ORF">AT15_08530</name>
</gene>
<dbReference type="AlphaFoldDB" id="A0A176K1I6"/>
<reference evidence="4 5" key="1">
    <citation type="submission" date="2014-02" db="EMBL/GenBank/DDBJ databases">
        <title>Kosmotoga genome sequencing.</title>
        <authorList>
            <person name="Pollo S.M."/>
            <person name="Charchuk R."/>
            <person name="Nesbo C.L."/>
        </authorList>
    </citation>
    <scope>NUCLEOTIDE SEQUENCE [LARGE SCALE GENOMIC DNA]</scope>
    <source>
        <strain evidence="4 5">S304</strain>
    </source>
</reference>
<dbReference type="RefSeq" id="WP_068346774.1">
    <property type="nucleotide sequence ID" value="NZ_JFHK01000005.1"/>
</dbReference>
<dbReference type="Proteomes" id="UP000077339">
    <property type="component" value="Unassembled WGS sequence"/>
</dbReference>
<dbReference type="EMBL" id="JFHK01000005">
    <property type="protein sequence ID" value="OAA31012.1"/>
    <property type="molecule type" value="Genomic_DNA"/>
</dbReference>
<evidence type="ECO:0000256" key="2">
    <source>
        <dbReference type="ARBA" id="ARBA00023315"/>
    </source>
</evidence>
<dbReference type="Pfam" id="PF00583">
    <property type="entry name" value="Acetyltransf_1"/>
    <property type="match status" value="1"/>
</dbReference>
<keyword evidence="2" id="KW-0012">Acyltransferase</keyword>
<sequence>MSDFAVRFATETELAFCSGIDGELPEELLKEKMRKNELIISTQDNQPVGYLRLEYLWHKVPFIGLIYVLREYRGQGCGREMLRFLERYLRMKGYSFLLSSSQANEPEPQHWHRSSGFYECGMISALNRGRVGEIFFRKDLDD</sequence>
<dbReference type="InterPro" id="IPR016181">
    <property type="entry name" value="Acyl_CoA_acyltransferase"/>
</dbReference>
<comment type="caution">
    <text evidence="4">The sequence shown here is derived from an EMBL/GenBank/DDBJ whole genome shotgun (WGS) entry which is preliminary data.</text>
</comment>
<dbReference type="InterPro" id="IPR050832">
    <property type="entry name" value="Bact_Acetyltransf"/>
</dbReference>
<dbReference type="GO" id="GO:0016747">
    <property type="term" value="F:acyltransferase activity, transferring groups other than amino-acyl groups"/>
    <property type="evidence" value="ECO:0007669"/>
    <property type="project" value="InterPro"/>
</dbReference>
<accession>A0A176K1I6</accession>
<dbReference type="STRING" id="1453497.AT15_08530"/>
<dbReference type="CDD" id="cd04301">
    <property type="entry name" value="NAT_SF"/>
    <property type="match status" value="1"/>
</dbReference>
<organism evidence="4 5">
    <name type="scientific">Kosmotoga arenicorallina S304</name>
    <dbReference type="NCBI Taxonomy" id="1453497"/>
    <lineage>
        <taxon>Bacteria</taxon>
        <taxon>Thermotogati</taxon>
        <taxon>Thermotogota</taxon>
        <taxon>Thermotogae</taxon>
        <taxon>Kosmotogales</taxon>
        <taxon>Kosmotogaceae</taxon>
        <taxon>Kosmotoga</taxon>
    </lineage>
</organism>
<dbReference type="PROSITE" id="PS51186">
    <property type="entry name" value="GNAT"/>
    <property type="match status" value="1"/>
</dbReference>
<dbReference type="PANTHER" id="PTHR43877:SF2">
    <property type="entry name" value="AMINOALKYLPHOSPHONATE N-ACETYLTRANSFERASE-RELATED"/>
    <property type="match status" value="1"/>
</dbReference>
<dbReference type="SUPFAM" id="SSF55729">
    <property type="entry name" value="Acyl-CoA N-acyltransferases (Nat)"/>
    <property type="match status" value="1"/>
</dbReference>
<proteinExistence type="predicted"/>
<keyword evidence="5" id="KW-1185">Reference proteome</keyword>
<dbReference type="PANTHER" id="PTHR43877">
    <property type="entry name" value="AMINOALKYLPHOSPHONATE N-ACETYLTRANSFERASE-RELATED-RELATED"/>
    <property type="match status" value="1"/>
</dbReference>
<dbReference type="InterPro" id="IPR000182">
    <property type="entry name" value="GNAT_dom"/>
</dbReference>
<evidence type="ECO:0000313" key="5">
    <source>
        <dbReference type="Proteomes" id="UP000077339"/>
    </source>
</evidence>
<protein>
    <recommendedName>
        <fullName evidence="3">N-acetyltransferase domain-containing protein</fullName>
    </recommendedName>
</protein>
<evidence type="ECO:0000259" key="3">
    <source>
        <dbReference type="PROSITE" id="PS51186"/>
    </source>
</evidence>
<feature type="domain" description="N-acetyltransferase" evidence="3">
    <location>
        <begin position="1"/>
        <end position="141"/>
    </location>
</feature>